<proteinExistence type="predicted"/>
<dbReference type="EMBL" id="BQKE01000003">
    <property type="protein sequence ID" value="GJM63686.1"/>
    <property type="molecule type" value="Genomic_DNA"/>
</dbReference>
<dbReference type="InterPro" id="IPR011466">
    <property type="entry name" value="DUF1572"/>
</dbReference>
<reference evidence="1 2" key="1">
    <citation type="submission" date="2021-12" db="EMBL/GenBank/DDBJ databases">
        <title>Genome sequencing of bacteria with rrn-lacking chromosome and rrn-plasmid.</title>
        <authorList>
            <person name="Anda M."/>
            <person name="Iwasaki W."/>
        </authorList>
    </citation>
    <scope>NUCLEOTIDE SEQUENCE [LARGE SCALE GENOMIC DNA]</scope>
    <source>
        <strain evidence="1 2">NBRC 15940</strain>
    </source>
</reference>
<evidence type="ECO:0000313" key="1">
    <source>
        <dbReference type="EMBL" id="GJM63686.1"/>
    </source>
</evidence>
<dbReference type="InterPro" id="IPR034660">
    <property type="entry name" value="DinB/YfiT-like"/>
</dbReference>
<sequence>MLPQATTHCNIFIESLCALFIGNLEQLQEELEAYTEAEDQLWLTKGEIKNSAGNLATHLLGNLNHFIGAVLAKNGYVRDRKAEFAIKNVPLQELISEIDRVKSLIQETLPQIPEADWGAPYPIEVFGKPMSTAYFMQHLLSHLTYHRGQINYHRRLINI</sequence>
<dbReference type="RefSeq" id="WP_338238818.1">
    <property type="nucleotide sequence ID" value="NZ_BQKE01000003.1"/>
</dbReference>
<dbReference type="Proteomes" id="UP001310022">
    <property type="component" value="Unassembled WGS sequence"/>
</dbReference>
<keyword evidence="2" id="KW-1185">Reference proteome</keyword>
<dbReference type="SUPFAM" id="SSF109854">
    <property type="entry name" value="DinB/YfiT-like putative metalloenzymes"/>
    <property type="match status" value="1"/>
</dbReference>
<dbReference type="AlphaFoldDB" id="A0AAN5ANU7"/>
<dbReference type="Pfam" id="PF07609">
    <property type="entry name" value="DUF1572"/>
    <property type="match status" value="1"/>
</dbReference>
<gene>
    <name evidence="1" type="ORF">PEDI_42380</name>
</gene>
<protein>
    <recommendedName>
        <fullName evidence="3">DinB superfamily protein</fullName>
    </recommendedName>
</protein>
<dbReference type="Gene3D" id="1.20.120.450">
    <property type="entry name" value="dinb family like domain"/>
    <property type="match status" value="1"/>
</dbReference>
<evidence type="ECO:0008006" key="3">
    <source>
        <dbReference type="Google" id="ProtNLM"/>
    </source>
</evidence>
<name>A0AAN5ANU7_9BACT</name>
<accession>A0AAN5ANU7</accession>
<organism evidence="1 2">
    <name type="scientific">Persicobacter diffluens</name>
    <dbReference type="NCBI Taxonomy" id="981"/>
    <lineage>
        <taxon>Bacteria</taxon>
        <taxon>Pseudomonadati</taxon>
        <taxon>Bacteroidota</taxon>
        <taxon>Cytophagia</taxon>
        <taxon>Cytophagales</taxon>
        <taxon>Persicobacteraceae</taxon>
        <taxon>Persicobacter</taxon>
    </lineage>
</organism>
<evidence type="ECO:0000313" key="2">
    <source>
        <dbReference type="Proteomes" id="UP001310022"/>
    </source>
</evidence>
<comment type="caution">
    <text evidence="1">The sequence shown here is derived from an EMBL/GenBank/DDBJ whole genome shotgun (WGS) entry which is preliminary data.</text>
</comment>